<organism evidence="2 3">
    <name type="scientific">Aerosakkonema funiforme FACHB-1375</name>
    <dbReference type="NCBI Taxonomy" id="2949571"/>
    <lineage>
        <taxon>Bacteria</taxon>
        <taxon>Bacillati</taxon>
        <taxon>Cyanobacteriota</taxon>
        <taxon>Cyanophyceae</taxon>
        <taxon>Oscillatoriophycideae</taxon>
        <taxon>Aerosakkonematales</taxon>
        <taxon>Aerosakkonemataceae</taxon>
        <taxon>Aerosakkonema</taxon>
    </lineage>
</organism>
<comment type="caution">
    <text evidence="2">The sequence shown here is derived from an EMBL/GenBank/DDBJ whole genome shotgun (WGS) entry which is preliminary data.</text>
</comment>
<dbReference type="EMBL" id="JACJPW010000001">
    <property type="protein sequence ID" value="MBD2179523.1"/>
    <property type="molecule type" value="Genomic_DNA"/>
</dbReference>
<reference evidence="2" key="1">
    <citation type="journal article" date="2015" name="ISME J.">
        <title>Draft Genome Sequence of Streptomyces incarnatus NRRL8089, which Produces the Nucleoside Antibiotic Sinefungin.</title>
        <authorList>
            <person name="Oshima K."/>
            <person name="Hattori M."/>
            <person name="Shimizu H."/>
            <person name="Fukuda K."/>
            <person name="Nemoto M."/>
            <person name="Inagaki K."/>
            <person name="Tamura T."/>
        </authorList>
    </citation>
    <scope>NUCLEOTIDE SEQUENCE</scope>
    <source>
        <strain evidence="2">FACHB-1375</strain>
    </source>
</reference>
<dbReference type="Pfam" id="PF03358">
    <property type="entry name" value="FMN_red"/>
    <property type="match status" value="1"/>
</dbReference>
<dbReference type="InterPro" id="IPR050712">
    <property type="entry name" value="NAD(P)H-dep_reductase"/>
</dbReference>
<gene>
    <name evidence="2" type="ORF">H6G03_00050</name>
</gene>
<accession>A0A926V9Z8</accession>
<sequence length="193" mass="20543">MAYTPKILAFAGSTRIGSYNKQLVQIAANGARAAGAEVTYVDLRDLPMPIFDEDLEKAEGMPENAQKFKNLLLQHDGLLIASPEYNSSITAVLKNAIDWASRPAPGEAMLAAYTGKVASIMSASPGGLGGLRGLVHVRAILENIKVIVLPDQVAVPKAYEVFNPDGTMKDPKQQESIEQLGANVANVVAKLKA</sequence>
<dbReference type="InterPro" id="IPR005025">
    <property type="entry name" value="FMN_Rdtase-like_dom"/>
</dbReference>
<keyword evidence="3" id="KW-1185">Reference proteome</keyword>
<dbReference type="GO" id="GO:0010181">
    <property type="term" value="F:FMN binding"/>
    <property type="evidence" value="ECO:0007669"/>
    <property type="project" value="TreeGrafter"/>
</dbReference>
<dbReference type="SUPFAM" id="SSF52218">
    <property type="entry name" value="Flavoproteins"/>
    <property type="match status" value="1"/>
</dbReference>
<evidence type="ECO:0000313" key="2">
    <source>
        <dbReference type="EMBL" id="MBD2179523.1"/>
    </source>
</evidence>
<dbReference type="RefSeq" id="WP_190460790.1">
    <property type="nucleotide sequence ID" value="NZ_JACJPW010000001.1"/>
</dbReference>
<evidence type="ECO:0000259" key="1">
    <source>
        <dbReference type="Pfam" id="PF03358"/>
    </source>
</evidence>
<dbReference type="AlphaFoldDB" id="A0A926V9Z8"/>
<dbReference type="GO" id="GO:0016491">
    <property type="term" value="F:oxidoreductase activity"/>
    <property type="evidence" value="ECO:0007669"/>
    <property type="project" value="InterPro"/>
</dbReference>
<dbReference type="PANTHER" id="PTHR30543:SF21">
    <property type="entry name" value="NAD(P)H-DEPENDENT FMN REDUCTASE LOT6"/>
    <property type="match status" value="1"/>
</dbReference>
<dbReference type="Gene3D" id="3.40.50.360">
    <property type="match status" value="1"/>
</dbReference>
<protein>
    <submittedName>
        <fullName evidence="2">NAD(P)H-dependent oxidoreductase</fullName>
    </submittedName>
</protein>
<evidence type="ECO:0000313" key="3">
    <source>
        <dbReference type="Proteomes" id="UP000641646"/>
    </source>
</evidence>
<dbReference type="InterPro" id="IPR029039">
    <property type="entry name" value="Flavoprotein-like_sf"/>
</dbReference>
<dbReference type="Proteomes" id="UP000641646">
    <property type="component" value="Unassembled WGS sequence"/>
</dbReference>
<reference evidence="2" key="2">
    <citation type="submission" date="2020-08" db="EMBL/GenBank/DDBJ databases">
        <authorList>
            <person name="Chen M."/>
            <person name="Teng W."/>
            <person name="Zhao L."/>
            <person name="Hu C."/>
            <person name="Zhou Y."/>
            <person name="Han B."/>
            <person name="Song L."/>
            <person name="Shu W."/>
        </authorList>
    </citation>
    <scope>NUCLEOTIDE SEQUENCE</scope>
    <source>
        <strain evidence="2">FACHB-1375</strain>
    </source>
</reference>
<dbReference type="PANTHER" id="PTHR30543">
    <property type="entry name" value="CHROMATE REDUCTASE"/>
    <property type="match status" value="1"/>
</dbReference>
<dbReference type="GO" id="GO:0005829">
    <property type="term" value="C:cytosol"/>
    <property type="evidence" value="ECO:0007669"/>
    <property type="project" value="TreeGrafter"/>
</dbReference>
<proteinExistence type="predicted"/>
<feature type="domain" description="NADPH-dependent FMN reductase-like" evidence="1">
    <location>
        <begin position="5"/>
        <end position="159"/>
    </location>
</feature>
<name>A0A926V9Z8_9CYAN</name>